<name>A0A914VH64_9BILA</name>
<evidence type="ECO:0000313" key="3">
    <source>
        <dbReference type="WBParaSite" id="PSAMB.scaffold19539size808.g37895.t1"/>
    </source>
</evidence>
<dbReference type="AlphaFoldDB" id="A0A914VH64"/>
<accession>A0A914VH64</accession>
<feature type="region of interest" description="Disordered" evidence="1">
    <location>
        <begin position="1"/>
        <end position="43"/>
    </location>
</feature>
<proteinExistence type="predicted"/>
<organism evidence="2 3">
    <name type="scientific">Plectus sambesii</name>
    <dbReference type="NCBI Taxonomy" id="2011161"/>
    <lineage>
        <taxon>Eukaryota</taxon>
        <taxon>Metazoa</taxon>
        <taxon>Ecdysozoa</taxon>
        <taxon>Nematoda</taxon>
        <taxon>Chromadorea</taxon>
        <taxon>Plectida</taxon>
        <taxon>Plectina</taxon>
        <taxon>Plectoidea</taxon>
        <taxon>Plectidae</taxon>
        <taxon>Plectus</taxon>
    </lineage>
</organism>
<protein>
    <submittedName>
        <fullName evidence="3">Uncharacterized protein</fullName>
    </submittedName>
</protein>
<dbReference type="Proteomes" id="UP000887566">
    <property type="component" value="Unplaced"/>
</dbReference>
<keyword evidence="2" id="KW-1185">Reference proteome</keyword>
<reference evidence="3" key="1">
    <citation type="submission" date="2022-11" db="UniProtKB">
        <authorList>
            <consortium name="WormBaseParasite"/>
        </authorList>
    </citation>
    <scope>IDENTIFICATION</scope>
</reference>
<evidence type="ECO:0000256" key="1">
    <source>
        <dbReference type="SAM" id="MobiDB-lite"/>
    </source>
</evidence>
<evidence type="ECO:0000313" key="2">
    <source>
        <dbReference type="Proteomes" id="UP000887566"/>
    </source>
</evidence>
<dbReference type="WBParaSite" id="PSAMB.scaffold19539size808.g37895.t1">
    <property type="protein sequence ID" value="PSAMB.scaffold19539size808.g37895.t1"/>
    <property type="gene ID" value="PSAMB.scaffold19539size808.g37895"/>
</dbReference>
<sequence>TAQTAGHTRDAPPLPPPTRRPCSADAHPADHRSLRRRQMSLERPRGPIFRRRLVSHAFGRSSVVAAVA</sequence>